<dbReference type="PANTHER" id="PTHR31472">
    <property type="entry name" value="OS05G0244600 PROTEIN"/>
    <property type="match status" value="1"/>
</dbReference>
<keyword evidence="3" id="KW-1185">Reference proteome</keyword>
<evidence type="ECO:0000313" key="3">
    <source>
        <dbReference type="Proteomes" id="UP001154282"/>
    </source>
</evidence>
<comment type="caution">
    <text evidence="2">The sequence shown here is derived from an EMBL/GenBank/DDBJ whole genome shotgun (WGS) entry which is preliminary data.</text>
</comment>
<sequence>KTSQSCFCTADSISILKWFTCCFFVSIKTSSRCLSDLFCLCVYRKFSRGKMAESKQELKKPEFIKVEQLRPGTSGHNLRVKVVNTKQIVRQRGRAESLVGDETGMIVFTARNEQVNVMKEGSIVDIANAKIELQKKSMRLVLPFDRTGSVKAAAAEAADITVNEDCNFSLIEFDQVSIVEP</sequence>
<reference evidence="2" key="1">
    <citation type="submission" date="2022-08" db="EMBL/GenBank/DDBJ databases">
        <authorList>
            <person name="Gutierrez-Valencia J."/>
        </authorList>
    </citation>
    <scope>NUCLEOTIDE SEQUENCE</scope>
</reference>
<dbReference type="InterPro" id="IPR012340">
    <property type="entry name" value="NA-bd_OB-fold"/>
</dbReference>
<evidence type="ECO:0000259" key="1">
    <source>
        <dbReference type="Pfam" id="PF21473"/>
    </source>
</evidence>
<dbReference type="SUPFAM" id="SSF50249">
    <property type="entry name" value="Nucleic acid-binding proteins"/>
    <property type="match status" value="1"/>
</dbReference>
<name>A0AAV0LJI4_9ROSI</name>
<feature type="domain" description="Single-stranded DNA binding protein Ssb-like OB fold" evidence="1">
    <location>
        <begin position="69"/>
        <end position="151"/>
    </location>
</feature>
<dbReference type="EMBL" id="CAMGYJ010000006">
    <property type="protein sequence ID" value="CAI0434724.1"/>
    <property type="molecule type" value="Genomic_DNA"/>
</dbReference>
<proteinExistence type="predicted"/>
<dbReference type="AlphaFoldDB" id="A0AAV0LJI4"/>
<organism evidence="2 3">
    <name type="scientific">Linum tenue</name>
    <dbReference type="NCBI Taxonomy" id="586396"/>
    <lineage>
        <taxon>Eukaryota</taxon>
        <taxon>Viridiplantae</taxon>
        <taxon>Streptophyta</taxon>
        <taxon>Embryophyta</taxon>
        <taxon>Tracheophyta</taxon>
        <taxon>Spermatophyta</taxon>
        <taxon>Magnoliopsida</taxon>
        <taxon>eudicotyledons</taxon>
        <taxon>Gunneridae</taxon>
        <taxon>Pentapetalae</taxon>
        <taxon>rosids</taxon>
        <taxon>fabids</taxon>
        <taxon>Malpighiales</taxon>
        <taxon>Linaceae</taxon>
        <taxon>Linum</taxon>
    </lineage>
</organism>
<dbReference type="PANTHER" id="PTHR31472:SF39">
    <property type="entry name" value="F5O8.30 PROTEIN"/>
    <property type="match status" value="1"/>
</dbReference>
<gene>
    <name evidence="2" type="ORF">LITE_LOCUS24377</name>
</gene>
<feature type="non-terminal residue" evidence="2">
    <location>
        <position position="1"/>
    </location>
</feature>
<dbReference type="Pfam" id="PF21473">
    <property type="entry name" value="OB_Ssb-like"/>
    <property type="match status" value="1"/>
</dbReference>
<evidence type="ECO:0000313" key="2">
    <source>
        <dbReference type="EMBL" id="CAI0434724.1"/>
    </source>
</evidence>
<dbReference type="Gene3D" id="2.40.50.140">
    <property type="entry name" value="Nucleic acid-binding proteins"/>
    <property type="match status" value="1"/>
</dbReference>
<accession>A0AAV0LJI4</accession>
<protein>
    <recommendedName>
        <fullName evidence="1">Single-stranded DNA binding protein Ssb-like OB fold domain-containing protein</fullName>
    </recommendedName>
</protein>
<dbReference type="Proteomes" id="UP001154282">
    <property type="component" value="Unassembled WGS sequence"/>
</dbReference>
<dbReference type="InterPro" id="IPR048970">
    <property type="entry name" value="OB_Ssb-like"/>
</dbReference>